<dbReference type="Gene3D" id="3.90.1150.10">
    <property type="entry name" value="Aspartate Aminotransferase, domain 1"/>
    <property type="match status" value="1"/>
</dbReference>
<evidence type="ECO:0000313" key="5">
    <source>
        <dbReference type="Proteomes" id="UP000276215"/>
    </source>
</evidence>
<organism evidence="4 5">
    <name type="scientific">Choiromyces venosus 120613-1</name>
    <dbReference type="NCBI Taxonomy" id="1336337"/>
    <lineage>
        <taxon>Eukaryota</taxon>
        <taxon>Fungi</taxon>
        <taxon>Dikarya</taxon>
        <taxon>Ascomycota</taxon>
        <taxon>Pezizomycotina</taxon>
        <taxon>Pezizomycetes</taxon>
        <taxon>Pezizales</taxon>
        <taxon>Tuberaceae</taxon>
        <taxon>Choiromyces</taxon>
    </lineage>
</organism>
<dbReference type="Pfam" id="PF00155">
    <property type="entry name" value="Aminotran_1_2"/>
    <property type="match status" value="1"/>
</dbReference>
<dbReference type="SUPFAM" id="SSF53383">
    <property type="entry name" value="PLP-dependent transferases"/>
    <property type="match status" value="1"/>
</dbReference>
<sequence>MVQIKPFNVEQWMDKYETTATHNLAESCSDSLSLNALLSLGGHTLSNLPFPFSSIPLTYGHIRGSPEFRQNVAALYPPQSSNDGLLPALPAENVLITPGAIAANFLVFYTLVGAGDHVIVMTPTYQQLHSVPASLGAEVEEWKLRPEEGFKADVEVLREMVRKPGSDGKGGTKLIVITNPNNPTGVIHPTAALKEIVSIAQSCGNVPILSDEVYRPLFHNPDIPAPASILDIYSHGIATGSLSKAYALAGIRVGWVAARQSRVIQACATARDYNTICVSMLDDAVAAYALSKGIVEKLLERNVALCKRNWSIVDRFFGSGGGIDGVRFKTSYTRSSGGTILFVRLTDRDGVPIDDKSFCHDLHTRTGVLLVPGGFCFGSEFKGYLRMGYACNTKVLEEGLEKIRNFLKEF</sequence>
<protein>
    <submittedName>
        <fullName evidence="4">Aminotransferas-like protein</fullName>
    </submittedName>
</protein>
<dbReference type="InterPro" id="IPR004839">
    <property type="entry name" value="Aminotransferase_I/II_large"/>
</dbReference>
<dbReference type="PANTHER" id="PTHR43510">
    <property type="entry name" value="AMINOTRANSFERASE FUNCTION, HYPOTHETICAL (EUROFUNG)"/>
    <property type="match status" value="1"/>
</dbReference>
<dbReference type="InterPro" id="IPR015422">
    <property type="entry name" value="PyrdxlP-dep_Trfase_small"/>
</dbReference>
<dbReference type="OrthoDB" id="7042322at2759"/>
<comment type="similarity">
    <text evidence="1">Belongs to the class-I pyridoxal-phosphate-dependent aminotransferase family.</text>
</comment>
<evidence type="ECO:0000256" key="2">
    <source>
        <dbReference type="ARBA" id="ARBA00022898"/>
    </source>
</evidence>
<dbReference type="AlphaFoldDB" id="A0A3N4JGI9"/>
<gene>
    <name evidence="4" type="ORF">L873DRAFT_1809947</name>
</gene>
<dbReference type="InterPro" id="IPR015424">
    <property type="entry name" value="PyrdxlP-dep_Trfase"/>
</dbReference>
<dbReference type="Gene3D" id="3.40.640.10">
    <property type="entry name" value="Type I PLP-dependent aspartate aminotransferase-like (Major domain)"/>
    <property type="match status" value="1"/>
</dbReference>
<accession>A0A3N4JGI9</accession>
<proteinExistence type="inferred from homology"/>
<dbReference type="CDD" id="cd00609">
    <property type="entry name" value="AAT_like"/>
    <property type="match status" value="1"/>
</dbReference>
<dbReference type="GO" id="GO:0003824">
    <property type="term" value="F:catalytic activity"/>
    <property type="evidence" value="ECO:0007669"/>
    <property type="project" value="InterPro"/>
</dbReference>
<dbReference type="Proteomes" id="UP000276215">
    <property type="component" value="Unassembled WGS sequence"/>
</dbReference>
<evidence type="ECO:0000313" key="4">
    <source>
        <dbReference type="EMBL" id="RPA97399.1"/>
    </source>
</evidence>
<dbReference type="GO" id="GO:0030170">
    <property type="term" value="F:pyridoxal phosphate binding"/>
    <property type="evidence" value="ECO:0007669"/>
    <property type="project" value="InterPro"/>
</dbReference>
<evidence type="ECO:0000259" key="3">
    <source>
        <dbReference type="Pfam" id="PF00155"/>
    </source>
</evidence>
<dbReference type="PANTHER" id="PTHR43510:SF1">
    <property type="entry name" value="AMINOTRANSFERASE FUNCTION, HYPOTHETICAL (EUROFUNG)"/>
    <property type="match status" value="1"/>
</dbReference>
<keyword evidence="5" id="KW-1185">Reference proteome</keyword>
<evidence type="ECO:0000256" key="1">
    <source>
        <dbReference type="ARBA" id="ARBA00007441"/>
    </source>
</evidence>
<feature type="domain" description="Aminotransferase class I/classII large" evidence="3">
    <location>
        <begin position="58"/>
        <end position="403"/>
    </location>
</feature>
<dbReference type="InterPro" id="IPR004838">
    <property type="entry name" value="NHTrfase_class1_PyrdxlP-BS"/>
</dbReference>
<dbReference type="STRING" id="1336337.A0A3N4JGI9"/>
<dbReference type="PROSITE" id="PS00105">
    <property type="entry name" value="AA_TRANSFER_CLASS_1"/>
    <property type="match status" value="1"/>
</dbReference>
<reference evidence="4 5" key="1">
    <citation type="journal article" date="2018" name="Nat. Ecol. Evol.">
        <title>Pezizomycetes genomes reveal the molecular basis of ectomycorrhizal truffle lifestyle.</title>
        <authorList>
            <person name="Murat C."/>
            <person name="Payen T."/>
            <person name="Noel B."/>
            <person name="Kuo A."/>
            <person name="Morin E."/>
            <person name="Chen J."/>
            <person name="Kohler A."/>
            <person name="Krizsan K."/>
            <person name="Balestrini R."/>
            <person name="Da Silva C."/>
            <person name="Montanini B."/>
            <person name="Hainaut M."/>
            <person name="Levati E."/>
            <person name="Barry K.W."/>
            <person name="Belfiori B."/>
            <person name="Cichocki N."/>
            <person name="Clum A."/>
            <person name="Dockter R.B."/>
            <person name="Fauchery L."/>
            <person name="Guy J."/>
            <person name="Iotti M."/>
            <person name="Le Tacon F."/>
            <person name="Lindquist E.A."/>
            <person name="Lipzen A."/>
            <person name="Malagnac F."/>
            <person name="Mello A."/>
            <person name="Molinier V."/>
            <person name="Miyauchi S."/>
            <person name="Poulain J."/>
            <person name="Riccioni C."/>
            <person name="Rubini A."/>
            <person name="Sitrit Y."/>
            <person name="Splivallo R."/>
            <person name="Traeger S."/>
            <person name="Wang M."/>
            <person name="Zifcakova L."/>
            <person name="Wipf D."/>
            <person name="Zambonelli A."/>
            <person name="Paolocci F."/>
            <person name="Nowrousian M."/>
            <person name="Ottonello S."/>
            <person name="Baldrian P."/>
            <person name="Spatafora J.W."/>
            <person name="Henrissat B."/>
            <person name="Nagy L.G."/>
            <person name="Aury J.M."/>
            <person name="Wincker P."/>
            <person name="Grigoriev I.V."/>
            <person name="Bonfante P."/>
            <person name="Martin F.M."/>
        </authorList>
    </citation>
    <scope>NUCLEOTIDE SEQUENCE [LARGE SCALE GENOMIC DNA]</scope>
    <source>
        <strain evidence="4 5">120613-1</strain>
    </source>
</reference>
<dbReference type="InterPro" id="IPR015421">
    <property type="entry name" value="PyrdxlP-dep_Trfase_major"/>
</dbReference>
<dbReference type="EMBL" id="ML120405">
    <property type="protein sequence ID" value="RPA97399.1"/>
    <property type="molecule type" value="Genomic_DNA"/>
</dbReference>
<keyword evidence="2" id="KW-0663">Pyridoxal phosphate</keyword>
<name>A0A3N4JGI9_9PEZI</name>